<accession>A0A915HWH0</accession>
<proteinExistence type="predicted"/>
<dbReference type="AlphaFoldDB" id="A0A915HWH0"/>
<evidence type="ECO:0000313" key="1">
    <source>
        <dbReference type="Proteomes" id="UP000887565"/>
    </source>
</evidence>
<evidence type="ECO:0000313" key="2">
    <source>
        <dbReference type="WBParaSite" id="nRc.2.0.1.t06239-RA"/>
    </source>
</evidence>
<dbReference type="Proteomes" id="UP000887565">
    <property type="component" value="Unplaced"/>
</dbReference>
<name>A0A915HWH0_ROMCU</name>
<keyword evidence="1" id="KW-1185">Reference proteome</keyword>
<dbReference type="WBParaSite" id="nRc.2.0.1.t06239-RA">
    <property type="protein sequence ID" value="nRc.2.0.1.t06239-RA"/>
    <property type="gene ID" value="nRc.2.0.1.g06239"/>
</dbReference>
<protein>
    <submittedName>
        <fullName evidence="2">Uncharacterized protein</fullName>
    </submittedName>
</protein>
<sequence length="90" mass="10309">MEIIVTNHGPNEERWARGKWRAKMYKKRRGKSWAKNNHSRGTKCFDVLNLMTYFPDNPLNTLTCKQVKEANSATDHWLASIGNSSVCPGD</sequence>
<reference evidence="2" key="1">
    <citation type="submission" date="2022-11" db="UniProtKB">
        <authorList>
            <consortium name="WormBaseParasite"/>
        </authorList>
    </citation>
    <scope>IDENTIFICATION</scope>
</reference>
<organism evidence="1 2">
    <name type="scientific">Romanomermis culicivorax</name>
    <name type="common">Nematode worm</name>
    <dbReference type="NCBI Taxonomy" id="13658"/>
    <lineage>
        <taxon>Eukaryota</taxon>
        <taxon>Metazoa</taxon>
        <taxon>Ecdysozoa</taxon>
        <taxon>Nematoda</taxon>
        <taxon>Enoplea</taxon>
        <taxon>Dorylaimia</taxon>
        <taxon>Mermithida</taxon>
        <taxon>Mermithoidea</taxon>
        <taxon>Mermithidae</taxon>
        <taxon>Romanomermis</taxon>
    </lineage>
</organism>